<comment type="pathway">
    <text evidence="3 11">Amino-acid biosynthesis; L-histidine biosynthesis; L-histidine from 5-phospho-alpha-D-ribose 1-diphosphate: step 3/9.</text>
</comment>
<comment type="subunit">
    <text evidence="11">Homodimer.</text>
</comment>
<evidence type="ECO:0000256" key="4">
    <source>
        <dbReference type="ARBA" id="ARBA00005204"/>
    </source>
</evidence>
<feature type="binding site" evidence="11">
    <location>
        <position position="83"/>
    </location>
    <ligand>
        <name>Mg(2+)</name>
        <dbReference type="ChEBI" id="CHEBI:18420"/>
    </ligand>
</feature>
<dbReference type="NCBIfam" id="NF000768">
    <property type="entry name" value="PRK00051.1"/>
    <property type="match status" value="1"/>
</dbReference>
<dbReference type="InterPro" id="IPR026660">
    <property type="entry name" value="PRA-CH"/>
</dbReference>
<dbReference type="AlphaFoldDB" id="A0A7W6WAR3"/>
<evidence type="ECO:0000256" key="3">
    <source>
        <dbReference type="ARBA" id="ARBA00005169"/>
    </source>
</evidence>
<evidence type="ECO:0000259" key="12">
    <source>
        <dbReference type="Pfam" id="PF01502"/>
    </source>
</evidence>
<evidence type="ECO:0000256" key="11">
    <source>
        <dbReference type="HAMAP-Rule" id="MF_01021"/>
    </source>
</evidence>
<dbReference type="UniPathway" id="UPA00031">
    <property type="reaction ID" value="UER00008"/>
</dbReference>
<evidence type="ECO:0000256" key="9">
    <source>
        <dbReference type="ARBA" id="ARBA00022801"/>
    </source>
</evidence>
<comment type="similarity">
    <text evidence="6">In the N-terminal section; belongs to the PRA-CH family.</text>
</comment>
<feature type="binding site" evidence="11">
    <location>
        <position position="100"/>
    </location>
    <ligand>
        <name>Zn(2+)</name>
        <dbReference type="ChEBI" id="CHEBI:29105"/>
        <note>ligand shared between dimeric partners</note>
    </ligand>
</feature>
<dbReference type="EC" id="3.5.4.19" evidence="11"/>
<gene>
    <name evidence="11" type="primary">hisI</name>
    <name evidence="13" type="ORF">GGD89_003099</name>
</gene>
<dbReference type="Proteomes" id="UP000554286">
    <property type="component" value="Unassembled WGS sequence"/>
</dbReference>
<name>A0A7W6WAR3_9PROT</name>
<keyword evidence="11" id="KW-0862">Zinc</keyword>
<comment type="cofactor">
    <cofactor evidence="11">
        <name>Zn(2+)</name>
        <dbReference type="ChEBI" id="CHEBI:29105"/>
    </cofactor>
    <text evidence="11">Binds 1 zinc ion per subunit.</text>
</comment>
<reference evidence="13 14" key="1">
    <citation type="submission" date="2020-08" db="EMBL/GenBank/DDBJ databases">
        <title>Genome sequencing of Purple Non-Sulfur Bacteria from various extreme environments.</title>
        <authorList>
            <person name="Mayer M."/>
        </authorList>
    </citation>
    <scope>NUCLEOTIDE SEQUENCE [LARGE SCALE GENOMIC DNA]</scope>
    <source>
        <strain evidence="13 14">JA131</strain>
    </source>
</reference>
<keyword evidence="7 11" id="KW-0963">Cytoplasm</keyword>
<dbReference type="PANTHER" id="PTHR42945:SF1">
    <property type="entry name" value="HISTIDINE BIOSYNTHESIS BIFUNCTIONAL PROTEIN HIS7"/>
    <property type="match status" value="1"/>
</dbReference>
<comment type="catalytic activity">
    <reaction evidence="2">
        <text>1-(5-phospho-beta-D-ribosyl)-ATP + H2O = 1-(5-phospho-beta-D-ribosyl)-5'-AMP + diphosphate + H(+)</text>
        <dbReference type="Rhea" id="RHEA:22828"/>
        <dbReference type="ChEBI" id="CHEBI:15377"/>
        <dbReference type="ChEBI" id="CHEBI:15378"/>
        <dbReference type="ChEBI" id="CHEBI:33019"/>
        <dbReference type="ChEBI" id="CHEBI:59457"/>
        <dbReference type="ChEBI" id="CHEBI:73183"/>
        <dbReference type="EC" id="3.6.1.31"/>
    </reaction>
</comment>
<comment type="cofactor">
    <cofactor evidence="11">
        <name>Mg(2+)</name>
        <dbReference type="ChEBI" id="CHEBI:18420"/>
    </cofactor>
    <text evidence="11">Binds 1 Mg(2+) ion per subunit.</text>
</comment>
<dbReference type="GO" id="GO:0008270">
    <property type="term" value="F:zinc ion binding"/>
    <property type="evidence" value="ECO:0007669"/>
    <property type="project" value="UniProtKB-UniRule"/>
</dbReference>
<keyword evidence="10 11" id="KW-0368">Histidine biosynthesis</keyword>
<organism evidence="13 14">
    <name type="scientific">Roseospira visakhapatnamensis</name>
    <dbReference type="NCBI Taxonomy" id="390880"/>
    <lineage>
        <taxon>Bacteria</taxon>
        <taxon>Pseudomonadati</taxon>
        <taxon>Pseudomonadota</taxon>
        <taxon>Alphaproteobacteria</taxon>
        <taxon>Rhodospirillales</taxon>
        <taxon>Rhodospirillaceae</taxon>
        <taxon>Roseospira</taxon>
    </lineage>
</organism>
<dbReference type="GO" id="GO:0005737">
    <property type="term" value="C:cytoplasm"/>
    <property type="evidence" value="ECO:0007669"/>
    <property type="project" value="UniProtKB-SubCell"/>
</dbReference>
<comment type="similarity">
    <text evidence="11">Belongs to the PRA-CH family.</text>
</comment>
<evidence type="ECO:0000313" key="13">
    <source>
        <dbReference type="EMBL" id="MBB4267455.1"/>
    </source>
</evidence>
<dbReference type="InterPro" id="IPR002496">
    <property type="entry name" value="PRib_AMP_CycHydrolase_dom"/>
</dbReference>
<dbReference type="FunFam" id="3.10.20.810:FF:000001">
    <property type="entry name" value="Histidine biosynthesis bifunctional protein HisIE"/>
    <property type="match status" value="1"/>
</dbReference>
<dbReference type="GO" id="GO:0004635">
    <property type="term" value="F:phosphoribosyl-AMP cyclohydrolase activity"/>
    <property type="evidence" value="ECO:0007669"/>
    <property type="project" value="UniProtKB-UniRule"/>
</dbReference>
<dbReference type="InterPro" id="IPR038019">
    <property type="entry name" value="PRib_AMP_CycHydrolase_sf"/>
</dbReference>
<keyword evidence="11" id="KW-0460">Magnesium</keyword>
<evidence type="ECO:0000256" key="1">
    <source>
        <dbReference type="ARBA" id="ARBA00000024"/>
    </source>
</evidence>
<sequence>MTDVDPATPALDAIRFTAEGLVPAIAQQHDTGEVLMMAWMTRETVDETLRTGRVCYFSRSRGRPWRKGETSGQVQTLKALRLDCDGDALLLLVDQVGVACHTGRRSCFYLQAETPDAALTVIAAPEADPETLYGPKDASS</sequence>
<evidence type="ECO:0000256" key="8">
    <source>
        <dbReference type="ARBA" id="ARBA00022605"/>
    </source>
</evidence>
<evidence type="ECO:0000313" key="14">
    <source>
        <dbReference type="Proteomes" id="UP000554286"/>
    </source>
</evidence>
<feature type="binding site" evidence="11">
    <location>
        <position position="87"/>
    </location>
    <ligand>
        <name>Mg(2+)</name>
        <dbReference type="ChEBI" id="CHEBI:18420"/>
    </ligand>
</feature>
<accession>A0A7W6WAR3</accession>
<comment type="subcellular location">
    <subcellularLocation>
        <location evidence="11">Cytoplasm</location>
    </subcellularLocation>
</comment>
<evidence type="ECO:0000256" key="6">
    <source>
        <dbReference type="ARBA" id="ARBA00008299"/>
    </source>
</evidence>
<keyword evidence="11" id="KW-0479">Metal-binding</keyword>
<comment type="similarity">
    <text evidence="5">In the C-terminal section; belongs to the PRA-PH family.</text>
</comment>
<dbReference type="SUPFAM" id="SSF141734">
    <property type="entry name" value="HisI-like"/>
    <property type="match status" value="1"/>
</dbReference>
<evidence type="ECO:0000256" key="5">
    <source>
        <dbReference type="ARBA" id="ARBA00007731"/>
    </source>
</evidence>
<dbReference type="RefSeq" id="WP_184046865.1">
    <property type="nucleotide sequence ID" value="NZ_JACIGK010000027.1"/>
</dbReference>
<evidence type="ECO:0000256" key="2">
    <source>
        <dbReference type="ARBA" id="ARBA00001460"/>
    </source>
</evidence>
<proteinExistence type="inferred from homology"/>
<dbReference type="GO" id="GO:0000287">
    <property type="term" value="F:magnesium ion binding"/>
    <property type="evidence" value="ECO:0007669"/>
    <property type="project" value="UniProtKB-UniRule"/>
</dbReference>
<keyword evidence="14" id="KW-1185">Reference proteome</keyword>
<feature type="domain" description="Phosphoribosyl-AMP cyclohydrolase" evidence="12">
    <location>
        <begin position="36"/>
        <end position="109"/>
    </location>
</feature>
<evidence type="ECO:0000256" key="10">
    <source>
        <dbReference type="ARBA" id="ARBA00023102"/>
    </source>
</evidence>
<dbReference type="Gene3D" id="3.10.20.810">
    <property type="entry name" value="Phosphoribosyl-AMP cyclohydrolase"/>
    <property type="match status" value="1"/>
</dbReference>
<dbReference type="Pfam" id="PF01502">
    <property type="entry name" value="PRA-CH"/>
    <property type="match status" value="1"/>
</dbReference>
<keyword evidence="9 11" id="KW-0378">Hydrolase</keyword>
<comment type="pathway">
    <text evidence="4">Amino-acid biosynthesis; L-histidine biosynthesis; L-histidine from 5-phospho-alpha-D-ribose 1-diphosphate: step 2/9.</text>
</comment>
<dbReference type="GO" id="GO:0004636">
    <property type="term" value="F:phosphoribosyl-ATP diphosphatase activity"/>
    <property type="evidence" value="ECO:0007669"/>
    <property type="project" value="UniProtKB-EC"/>
</dbReference>
<dbReference type="GO" id="GO:0000105">
    <property type="term" value="P:L-histidine biosynthetic process"/>
    <property type="evidence" value="ECO:0007669"/>
    <property type="project" value="UniProtKB-UniRule"/>
</dbReference>
<dbReference type="EMBL" id="JACIGK010000027">
    <property type="protein sequence ID" value="MBB4267455.1"/>
    <property type="molecule type" value="Genomic_DNA"/>
</dbReference>
<feature type="binding site" evidence="11">
    <location>
        <position position="85"/>
    </location>
    <ligand>
        <name>Mg(2+)</name>
        <dbReference type="ChEBI" id="CHEBI:18420"/>
    </ligand>
</feature>
<keyword evidence="8 11" id="KW-0028">Amino-acid biosynthesis</keyword>
<comment type="function">
    <text evidence="11">Catalyzes the hydrolysis of the adenine ring of phosphoribosyl-AMP.</text>
</comment>
<evidence type="ECO:0000256" key="7">
    <source>
        <dbReference type="ARBA" id="ARBA00022490"/>
    </source>
</evidence>
<feature type="binding site" evidence="11">
    <location>
        <position position="84"/>
    </location>
    <ligand>
        <name>Zn(2+)</name>
        <dbReference type="ChEBI" id="CHEBI:29105"/>
        <note>ligand shared between dimeric partners</note>
    </ligand>
</feature>
<dbReference type="PANTHER" id="PTHR42945">
    <property type="entry name" value="HISTIDINE BIOSYNTHESIS BIFUNCTIONAL PROTEIN"/>
    <property type="match status" value="1"/>
</dbReference>
<dbReference type="HAMAP" id="MF_01021">
    <property type="entry name" value="HisI"/>
    <property type="match status" value="1"/>
</dbReference>
<protein>
    <recommendedName>
        <fullName evidence="11">Phosphoribosyl-AMP cyclohydrolase</fullName>
        <shortName evidence="11">PRA-CH</shortName>
        <ecNumber evidence="11">3.5.4.19</ecNumber>
    </recommendedName>
</protein>
<comment type="caution">
    <text evidence="13">The sequence shown here is derived from an EMBL/GenBank/DDBJ whole genome shotgun (WGS) entry which is preliminary data.</text>
</comment>
<feature type="binding site" evidence="11">
    <location>
        <position position="107"/>
    </location>
    <ligand>
        <name>Zn(2+)</name>
        <dbReference type="ChEBI" id="CHEBI:29105"/>
        <note>ligand shared between dimeric partners</note>
    </ligand>
</feature>
<comment type="catalytic activity">
    <reaction evidence="1 11">
        <text>1-(5-phospho-beta-D-ribosyl)-5'-AMP + H2O = 1-(5-phospho-beta-D-ribosyl)-5-[(5-phospho-beta-D-ribosylamino)methylideneamino]imidazole-4-carboxamide</text>
        <dbReference type="Rhea" id="RHEA:20049"/>
        <dbReference type="ChEBI" id="CHEBI:15377"/>
        <dbReference type="ChEBI" id="CHEBI:58435"/>
        <dbReference type="ChEBI" id="CHEBI:59457"/>
        <dbReference type="EC" id="3.5.4.19"/>
    </reaction>
</comment>